<dbReference type="EMBL" id="GEZM01092441">
    <property type="protein sequence ID" value="JAV56554.1"/>
    <property type="molecule type" value="Transcribed_RNA"/>
</dbReference>
<keyword evidence="1" id="KW-0732">Signal</keyword>
<proteinExistence type="predicted"/>
<evidence type="ECO:0000313" key="2">
    <source>
        <dbReference type="EMBL" id="JAV56554.1"/>
    </source>
</evidence>
<reference evidence="2" key="1">
    <citation type="journal article" date="2016" name="Sci. Rep.">
        <title>Molecular characterization of firefly nuptial gifts: a multi-omics approach sheds light on postcopulatory sexual selection.</title>
        <authorList>
            <person name="Al-Wathiqui N."/>
            <person name="Fallon T.R."/>
            <person name="South A."/>
            <person name="Weng J.K."/>
            <person name="Lewis S.M."/>
        </authorList>
    </citation>
    <scope>NUCLEOTIDE SEQUENCE</scope>
</reference>
<feature type="chain" id="PRO_5013027979" evidence="1">
    <location>
        <begin position="23"/>
        <end position="102"/>
    </location>
</feature>
<name>A0A1Y1K570_PHOPY</name>
<organism evidence="2">
    <name type="scientific">Photinus pyralis</name>
    <name type="common">Common eastern firefly</name>
    <name type="synonym">Lampyris pyralis</name>
    <dbReference type="NCBI Taxonomy" id="7054"/>
    <lineage>
        <taxon>Eukaryota</taxon>
        <taxon>Metazoa</taxon>
        <taxon>Ecdysozoa</taxon>
        <taxon>Arthropoda</taxon>
        <taxon>Hexapoda</taxon>
        <taxon>Insecta</taxon>
        <taxon>Pterygota</taxon>
        <taxon>Neoptera</taxon>
        <taxon>Endopterygota</taxon>
        <taxon>Coleoptera</taxon>
        <taxon>Polyphaga</taxon>
        <taxon>Elateriformia</taxon>
        <taxon>Elateroidea</taxon>
        <taxon>Lampyridae</taxon>
        <taxon>Lampyrinae</taxon>
        <taxon>Photinus</taxon>
    </lineage>
</organism>
<sequence>MGMMCRLIYGLLITLHLLGTYAHNTNRHGGIQYVLPLNNLRLNPPHTEQLSDLSSISSRDVSVDPQGSQEIEQRGWFTDLVGSLFFEWVKAKVIGSAEKLPN</sequence>
<feature type="signal peptide" evidence="1">
    <location>
        <begin position="1"/>
        <end position="22"/>
    </location>
</feature>
<protein>
    <submittedName>
        <fullName evidence="2">Uncharacterized protein</fullName>
    </submittedName>
</protein>
<dbReference type="AlphaFoldDB" id="A0A1Y1K570"/>
<accession>A0A1Y1K570</accession>
<evidence type="ECO:0000256" key="1">
    <source>
        <dbReference type="SAM" id="SignalP"/>
    </source>
</evidence>